<evidence type="ECO:0000313" key="2">
    <source>
        <dbReference type="Proteomes" id="UP000317171"/>
    </source>
</evidence>
<keyword evidence="2" id="KW-1185">Reference proteome</keyword>
<gene>
    <name evidence="1" type="ORF">Pan241w_07440</name>
</gene>
<organism evidence="1 2">
    <name type="scientific">Gimesia alba</name>
    <dbReference type="NCBI Taxonomy" id="2527973"/>
    <lineage>
        <taxon>Bacteria</taxon>
        <taxon>Pseudomonadati</taxon>
        <taxon>Planctomycetota</taxon>
        <taxon>Planctomycetia</taxon>
        <taxon>Planctomycetales</taxon>
        <taxon>Planctomycetaceae</taxon>
        <taxon>Gimesia</taxon>
    </lineage>
</organism>
<protein>
    <recommendedName>
        <fullName evidence="3">DUF1569 domain-containing protein</fullName>
    </recommendedName>
</protein>
<proteinExistence type="predicted"/>
<dbReference type="RefSeq" id="WP_145211047.1">
    <property type="nucleotide sequence ID" value="NZ_CP036269.1"/>
</dbReference>
<sequence>MSAQTAARRSLSYASLQEIVDDATRLTASDAPTTGGWSKGQIFEHLARLMDRSLDGFDFKIAWPIRMIGIYYFKHRIFKHGMSPGFQLKGATKEALAPNPLEDQSGLEHLKKSIQRLETESQRYPSPVFGELTRDEWDLLHRRHAELHMSFIAEPETP</sequence>
<name>A0A517R9X7_9PLAN</name>
<dbReference type="KEGG" id="gaz:Pan241w_07440"/>
<evidence type="ECO:0000313" key="1">
    <source>
        <dbReference type="EMBL" id="QDT40686.1"/>
    </source>
</evidence>
<evidence type="ECO:0008006" key="3">
    <source>
        <dbReference type="Google" id="ProtNLM"/>
    </source>
</evidence>
<dbReference type="InterPro" id="IPR034660">
    <property type="entry name" value="DinB/YfiT-like"/>
</dbReference>
<dbReference type="EMBL" id="CP036269">
    <property type="protein sequence ID" value="QDT40686.1"/>
    <property type="molecule type" value="Genomic_DNA"/>
</dbReference>
<dbReference type="Gene3D" id="1.20.120.450">
    <property type="entry name" value="dinb family like domain"/>
    <property type="match status" value="1"/>
</dbReference>
<reference evidence="1 2" key="1">
    <citation type="submission" date="2019-02" db="EMBL/GenBank/DDBJ databases">
        <title>Deep-cultivation of Planctomycetes and their phenomic and genomic characterization uncovers novel biology.</title>
        <authorList>
            <person name="Wiegand S."/>
            <person name="Jogler M."/>
            <person name="Boedeker C."/>
            <person name="Pinto D."/>
            <person name="Vollmers J."/>
            <person name="Rivas-Marin E."/>
            <person name="Kohn T."/>
            <person name="Peeters S.H."/>
            <person name="Heuer A."/>
            <person name="Rast P."/>
            <person name="Oberbeckmann S."/>
            <person name="Bunk B."/>
            <person name="Jeske O."/>
            <person name="Meyerdierks A."/>
            <person name="Storesund J.E."/>
            <person name="Kallscheuer N."/>
            <person name="Luecker S."/>
            <person name="Lage O.M."/>
            <person name="Pohl T."/>
            <person name="Merkel B.J."/>
            <person name="Hornburger P."/>
            <person name="Mueller R.-W."/>
            <person name="Bruemmer F."/>
            <person name="Labrenz M."/>
            <person name="Spormann A.M."/>
            <person name="Op den Camp H."/>
            <person name="Overmann J."/>
            <person name="Amann R."/>
            <person name="Jetten M.S.M."/>
            <person name="Mascher T."/>
            <person name="Medema M.H."/>
            <person name="Devos D.P."/>
            <person name="Kaster A.-K."/>
            <person name="Ovreas L."/>
            <person name="Rohde M."/>
            <person name="Galperin M.Y."/>
            <person name="Jogler C."/>
        </authorList>
    </citation>
    <scope>NUCLEOTIDE SEQUENCE [LARGE SCALE GENOMIC DNA]</scope>
    <source>
        <strain evidence="1 2">Pan241w</strain>
    </source>
</reference>
<dbReference type="OrthoDB" id="282689at2"/>
<dbReference type="Proteomes" id="UP000317171">
    <property type="component" value="Chromosome"/>
</dbReference>
<dbReference type="Pfam" id="PF07606">
    <property type="entry name" value="DUF1569"/>
    <property type="match status" value="1"/>
</dbReference>
<dbReference type="InterPro" id="IPR011463">
    <property type="entry name" value="DUF1569"/>
</dbReference>
<dbReference type="AlphaFoldDB" id="A0A517R9X7"/>
<accession>A0A517R9X7</accession>